<accession>A0A4W5LEP3</accession>
<evidence type="ECO:0000313" key="2">
    <source>
        <dbReference type="Proteomes" id="UP000314982"/>
    </source>
</evidence>
<reference evidence="2" key="1">
    <citation type="submission" date="2018-06" db="EMBL/GenBank/DDBJ databases">
        <title>Genome assembly of Danube salmon.</title>
        <authorList>
            <person name="Macqueen D.J."/>
            <person name="Gundappa M.K."/>
        </authorList>
    </citation>
    <scope>NUCLEOTIDE SEQUENCE [LARGE SCALE GENOMIC DNA]</scope>
</reference>
<reference evidence="1" key="2">
    <citation type="submission" date="2025-08" db="UniProtKB">
        <authorList>
            <consortium name="Ensembl"/>
        </authorList>
    </citation>
    <scope>IDENTIFICATION</scope>
</reference>
<keyword evidence="2" id="KW-1185">Reference proteome</keyword>
<organism evidence="1 2">
    <name type="scientific">Hucho hucho</name>
    <name type="common">huchen</name>
    <dbReference type="NCBI Taxonomy" id="62062"/>
    <lineage>
        <taxon>Eukaryota</taxon>
        <taxon>Metazoa</taxon>
        <taxon>Chordata</taxon>
        <taxon>Craniata</taxon>
        <taxon>Vertebrata</taxon>
        <taxon>Euteleostomi</taxon>
        <taxon>Actinopterygii</taxon>
        <taxon>Neopterygii</taxon>
        <taxon>Teleostei</taxon>
        <taxon>Protacanthopterygii</taxon>
        <taxon>Salmoniformes</taxon>
        <taxon>Salmonidae</taxon>
        <taxon>Salmoninae</taxon>
        <taxon>Hucho</taxon>
    </lineage>
</organism>
<dbReference type="Ensembl" id="ENSHHUT00000024923.1">
    <property type="protein sequence ID" value="ENSHHUP00000024020.1"/>
    <property type="gene ID" value="ENSHHUG00000015071.1"/>
</dbReference>
<dbReference type="Proteomes" id="UP000314982">
    <property type="component" value="Unassembled WGS sequence"/>
</dbReference>
<proteinExistence type="predicted"/>
<name>A0A4W5LEP3_9TELE</name>
<dbReference type="AlphaFoldDB" id="A0A4W5LEP3"/>
<protein>
    <submittedName>
        <fullName evidence="1">Wu:fj29h11</fullName>
    </submittedName>
</protein>
<dbReference type="GeneTree" id="ENSGT00940000169412"/>
<evidence type="ECO:0000313" key="1">
    <source>
        <dbReference type="Ensembl" id="ENSHHUP00000024020.1"/>
    </source>
</evidence>
<sequence length="256" mass="27256">MALYSLYIGHRVSFGTYTSPTVQWNVGGRLGVTLAFNWTDQMSISFSLLSPLFTLSFLSLLPCSITLPLFPPPSSSSSVGEAQQMVGILGEVSQTQALSCLLSCPLLDELGQWSQWELVFRPHHGPLKDFIDRNAASTDLSALEVSPGVLLRVTTCTGDKLFSQAAMTLDPVGTAGHLVSMVVADGTANAPTALLANHMESSLAAAVAKEDLSRAEEDGSCFSSVALFLLDCLTRIPTRTCRALLQQVSVQATGCV</sequence>
<reference evidence="1" key="3">
    <citation type="submission" date="2025-09" db="UniProtKB">
        <authorList>
            <consortium name="Ensembl"/>
        </authorList>
    </citation>
    <scope>IDENTIFICATION</scope>
</reference>